<reference evidence="2" key="1">
    <citation type="submission" date="2021-12" db="EMBL/GenBank/DDBJ databases">
        <title>Discovery of the Pendulisporaceae a myxobacterial family with distinct sporulation behavior and unique specialized metabolism.</title>
        <authorList>
            <person name="Garcia R."/>
            <person name="Popoff A."/>
            <person name="Bader C.D."/>
            <person name="Loehr J."/>
            <person name="Walesch S."/>
            <person name="Walt C."/>
            <person name="Boldt J."/>
            <person name="Bunk B."/>
            <person name="Haeckl F.J.F.P.J."/>
            <person name="Gunesch A.P."/>
            <person name="Birkelbach J."/>
            <person name="Nuebel U."/>
            <person name="Pietschmann T."/>
            <person name="Bach T."/>
            <person name="Mueller R."/>
        </authorList>
    </citation>
    <scope>NUCLEOTIDE SEQUENCE</scope>
    <source>
        <strain evidence="2">MSr11367</strain>
    </source>
</reference>
<proteinExistence type="predicted"/>
<dbReference type="EMBL" id="CP089983">
    <property type="protein sequence ID" value="WXB04870.1"/>
    <property type="molecule type" value="Genomic_DNA"/>
</dbReference>
<keyword evidence="1" id="KW-0677">Repeat</keyword>
<dbReference type="InterPro" id="IPR009060">
    <property type="entry name" value="UBA-like_sf"/>
</dbReference>
<evidence type="ECO:0000313" key="2">
    <source>
        <dbReference type="EMBL" id="WXB04870.1"/>
    </source>
</evidence>
<evidence type="ECO:0000313" key="3">
    <source>
        <dbReference type="Proteomes" id="UP001374803"/>
    </source>
</evidence>
<evidence type="ECO:0000256" key="1">
    <source>
        <dbReference type="ARBA" id="ARBA00022737"/>
    </source>
</evidence>
<evidence type="ECO:0008006" key="4">
    <source>
        <dbReference type="Google" id="ProtNLM"/>
    </source>
</evidence>
<gene>
    <name evidence="2" type="ORF">LVJ94_49265</name>
</gene>
<dbReference type="InterPro" id="IPR001258">
    <property type="entry name" value="NHL_repeat"/>
</dbReference>
<dbReference type="RefSeq" id="WP_394834513.1">
    <property type="nucleotide sequence ID" value="NZ_CP089929.1"/>
</dbReference>
<dbReference type="Pfam" id="PF01436">
    <property type="entry name" value="NHL"/>
    <property type="match status" value="1"/>
</dbReference>
<dbReference type="SUPFAM" id="SSF101898">
    <property type="entry name" value="NHL repeat"/>
    <property type="match status" value="1"/>
</dbReference>
<sequence length="70" mass="7485">MADSKLVDDLQTETGKTREECEAALNAANGDYNTAKASLNLYKPSGVDVDAGGDVYIADTNNHRVRRAPS</sequence>
<keyword evidence="3" id="KW-1185">Reference proteome</keyword>
<organism evidence="2 3">
    <name type="scientific">Pendulispora rubella</name>
    <dbReference type="NCBI Taxonomy" id="2741070"/>
    <lineage>
        <taxon>Bacteria</taxon>
        <taxon>Pseudomonadati</taxon>
        <taxon>Myxococcota</taxon>
        <taxon>Myxococcia</taxon>
        <taxon>Myxococcales</taxon>
        <taxon>Sorangiineae</taxon>
        <taxon>Pendulisporaceae</taxon>
        <taxon>Pendulispora</taxon>
    </lineage>
</organism>
<name>A0ABZ2L3E9_9BACT</name>
<protein>
    <recommendedName>
        <fullName evidence="4">UBA domain-containing protein</fullName>
    </recommendedName>
</protein>
<accession>A0ABZ2L3E9</accession>
<dbReference type="Proteomes" id="UP001374803">
    <property type="component" value="Chromosome"/>
</dbReference>
<dbReference type="Gene3D" id="2.40.10.500">
    <property type="match status" value="1"/>
</dbReference>
<dbReference type="SUPFAM" id="SSF46934">
    <property type="entry name" value="UBA-like"/>
    <property type="match status" value="1"/>
</dbReference>